<dbReference type="Proteomes" id="UP000499080">
    <property type="component" value="Unassembled WGS sequence"/>
</dbReference>
<evidence type="ECO:0000313" key="2">
    <source>
        <dbReference type="Proteomes" id="UP000499080"/>
    </source>
</evidence>
<sequence length="77" mass="8313">RCILIPGELMVIKPPGFTTMKPGSNGRGFEIGKSWDRDPIPRKASVHLCLVKLIQIIVWWFAEGSPGMVSSSSSGSG</sequence>
<evidence type="ECO:0000313" key="1">
    <source>
        <dbReference type="EMBL" id="GBM39593.1"/>
    </source>
</evidence>
<keyword evidence="2" id="KW-1185">Reference proteome</keyword>
<proteinExistence type="predicted"/>
<accession>A0A4Y2FDJ3</accession>
<reference evidence="1 2" key="1">
    <citation type="journal article" date="2019" name="Sci. Rep.">
        <title>Orb-weaving spider Araneus ventricosus genome elucidates the spidroin gene catalogue.</title>
        <authorList>
            <person name="Kono N."/>
            <person name="Nakamura H."/>
            <person name="Ohtoshi R."/>
            <person name="Moran D.A.P."/>
            <person name="Shinohara A."/>
            <person name="Yoshida Y."/>
            <person name="Fujiwara M."/>
            <person name="Mori M."/>
            <person name="Tomita M."/>
            <person name="Arakawa K."/>
        </authorList>
    </citation>
    <scope>NUCLEOTIDE SEQUENCE [LARGE SCALE GENOMIC DNA]</scope>
</reference>
<dbReference type="AlphaFoldDB" id="A0A4Y2FDJ3"/>
<name>A0A4Y2FDJ3_ARAVE</name>
<gene>
    <name evidence="1" type="ORF">AVEN_25280_1</name>
</gene>
<protein>
    <submittedName>
        <fullName evidence="1">Uncharacterized protein</fullName>
    </submittedName>
</protein>
<feature type="non-terminal residue" evidence="1">
    <location>
        <position position="1"/>
    </location>
</feature>
<dbReference type="EMBL" id="BGPR01095732">
    <property type="protein sequence ID" value="GBM39593.1"/>
    <property type="molecule type" value="Genomic_DNA"/>
</dbReference>
<comment type="caution">
    <text evidence="1">The sequence shown here is derived from an EMBL/GenBank/DDBJ whole genome shotgun (WGS) entry which is preliminary data.</text>
</comment>
<organism evidence="1 2">
    <name type="scientific">Araneus ventricosus</name>
    <name type="common">Orbweaver spider</name>
    <name type="synonym">Epeira ventricosa</name>
    <dbReference type="NCBI Taxonomy" id="182803"/>
    <lineage>
        <taxon>Eukaryota</taxon>
        <taxon>Metazoa</taxon>
        <taxon>Ecdysozoa</taxon>
        <taxon>Arthropoda</taxon>
        <taxon>Chelicerata</taxon>
        <taxon>Arachnida</taxon>
        <taxon>Araneae</taxon>
        <taxon>Araneomorphae</taxon>
        <taxon>Entelegynae</taxon>
        <taxon>Araneoidea</taxon>
        <taxon>Araneidae</taxon>
        <taxon>Araneus</taxon>
    </lineage>
</organism>